<evidence type="ECO:0000313" key="7">
    <source>
        <dbReference type="EMBL" id="AQV96661.1"/>
    </source>
</evidence>
<dbReference type="Pfam" id="PF08240">
    <property type="entry name" value="ADH_N"/>
    <property type="match status" value="1"/>
</dbReference>
<sequence length="315" mass="32909">MKALVYAGDRKVEISNVELAFDENKDVLVDVLRTGICGTDVGAVAHGRPKLPPGVVLGHEFVGRRNDTGALVVGNPIVSCRSCSVCQSGMTHLCAKRQVLGVHRQGAFAPRVAVPAGNLVEVEHLTHAQAALVDPLATALHAWRLVRRTCQRVAVIGAGAIGLCSVAVLKAAEVSEIYASDVVPERREFAQRLGATAVGVSPEGEFDAVIDAVGTEETRRIAVSILRPGGVAVLVGLHAAEVVLAAGPLIGGERTIQGSFAYTEAEFIEASRMASMLDTSWVREIAFGAAADTLNAMVTGQLGAGNIKVHVCIGE</sequence>
<name>A0A1U9UWS0_CUPNE</name>
<dbReference type="GO" id="GO:0016491">
    <property type="term" value="F:oxidoreductase activity"/>
    <property type="evidence" value="ECO:0007669"/>
    <property type="project" value="UniProtKB-KW"/>
</dbReference>
<dbReference type="RefSeq" id="WP_078199110.1">
    <property type="nucleotide sequence ID" value="NZ_CP017758.1"/>
</dbReference>
<comment type="similarity">
    <text evidence="4">Belongs to the zinc-containing alcohol dehydrogenase family.</text>
</comment>
<dbReference type="Gene3D" id="3.40.50.720">
    <property type="entry name" value="NAD(P)-binding Rossmann-like Domain"/>
    <property type="match status" value="1"/>
</dbReference>
<accession>A0A1U9UWS0</accession>
<gene>
    <name evidence="7" type="ORF">BJN34_22620</name>
</gene>
<keyword evidence="1 4" id="KW-0479">Metal-binding</keyword>
<keyword evidence="2 4" id="KW-0862">Zinc</keyword>
<dbReference type="SUPFAM" id="SSF50129">
    <property type="entry name" value="GroES-like"/>
    <property type="match status" value="1"/>
</dbReference>
<keyword evidence="3" id="KW-0560">Oxidoreductase</keyword>
<dbReference type="OrthoDB" id="5484143at2"/>
<dbReference type="InterPro" id="IPR013154">
    <property type="entry name" value="ADH-like_N"/>
</dbReference>
<reference evidence="8" key="1">
    <citation type="submission" date="2017-02" db="EMBL/GenBank/DDBJ databases">
        <title>Complete genome sequence of Cupriavidus necator strain NH9, a 3-chlorobenzoate degrader.</title>
        <authorList>
            <person name="Moriuchi R."/>
            <person name="Dohra H."/>
            <person name="Ogawa N."/>
        </authorList>
    </citation>
    <scope>NUCLEOTIDE SEQUENCE [LARGE SCALE GENOMIC DNA]</scope>
    <source>
        <strain evidence="8">NH9</strain>
    </source>
</reference>
<dbReference type="InterPro" id="IPR002328">
    <property type="entry name" value="ADH_Zn_CS"/>
</dbReference>
<feature type="domain" description="Alcohol dehydrogenase-like N-terminal" evidence="6">
    <location>
        <begin position="24"/>
        <end position="122"/>
    </location>
</feature>
<evidence type="ECO:0000259" key="6">
    <source>
        <dbReference type="Pfam" id="PF08240"/>
    </source>
</evidence>
<dbReference type="KEGG" id="cuh:BJN34_22620"/>
<feature type="domain" description="Alcohol dehydrogenase-like C-terminal" evidence="5">
    <location>
        <begin position="160"/>
        <end position="273"/>
    </location>
</feature>
<protein>
    <submittedName>
        <fullName evidence="7">Uncharacterized protein</fullName>
    </submittedName>
</protein>
<proteinExistence type="inferred from homology"/>
<dbReference type="InterPro" id="IPR050129">
    <property type="entry name" value="Zn_alcohol_dh"/>
</dbReference>
<evidence type="ECO:0000259" key="5">
    <source>
        <dbReference type="Pfam" id="PF00107"/>
    </source>
</evidence>
<dbReference type="GO" id="GO:0008270">
    <property type="term" value="F:zinc ion binding"/>
    <property type="evidence" value="ECO:0007669"/>
    <property type="project" value="InterPro"/>
</dbReference>
<comment type="cofactor">
    <cofactor evidence="4">
        <name>Zn(2+)</name>
        <dbReference type="ChEBI" id="CHEBI:29105"/>
    </cofactor>
</comment>
<dbReference type="SUPFAM" id="SSF51735">
    <property type="entry name" value="NAD(P)-binding Rossmann-fold domains"/>
    <property type="match status" value="1"/>
</dbReference>
<evidence type="ECO:0000256" key="3">
    <source>
        <dbReference type="ARBA" id="ARBA00023002"/>
    </source>
</evidence>
<dbReference type="Pfam" id="PF00107">
    <property type="entry name" value="ADH_zinc_N"/>
    <property type="match status" value="1"/>
</dbReference>
<dbReference type="Gene3D" id="3.90.180.10">
    <property type="entry name" value="Medium-chain alcohol dehydrogenases, catalytic domain"/>
    <property type="match status" value="1"/>
</dbReference>
<dbReference type="EMBL" id="CP017758">
    <property type="protein sequence ID" value="AQV96661.1"/>
    <property type="molecule type" value="Genomic_DNA"/>
</dbReference>
<evidence type="ECO:0000256" key="4">
    <source>
        <dbReference type="RuleBase" id="RU361277"/>
    </source>
</evidence>
<dbReference type="PANTHER" id="PTHR43401">
    <property type="entry name" value="L-THREONINE 3-DEHYDROGENASE"/>
    <property type="match status" value="1"/>
</dbReference>
<organism evidence="7 8">
    <name type="scientific">Cupriavidus necator</name>
    <name type="common">Alcaligenes eutrophus</name>
    <name type="synonym">Ralstonia eutropha</name>
    <dbReference type="NCBI Taxonomy" id="106590"/>
    <lineage>
        <taxon>Bacteria</taxon>
        <taxon>Pseudomonadati</taxon>
        <taxon>Pseudomonadota</taxon>
        <taxon>Betaproteobacteria</taxon>
        <taxon>Burkholderiales</taxon>
        <taxon>Burkholderiaceae</taxon>
        <taxon>Cupriavidus</taxon>
    </lineage>
</organism>
<evidence type="ECO:0000256" key="2">
    <source>
        <dbReference type="ARBA" id="ARBA00022833"/>
    </source>
</evidence>
<dbReference type="InterPro" id="IPR036291">
    <property type="entry name" value="NAD(P)-bd_dom_sf"/>
</dbReference>
<dbReference type="InterPro" id="IPR011032">
    <property type="entry name" value="GroES-like_sf"/>
</dbReference>
<evidence type="ECO:0000313" key="8">
    <source>
        <dbReference type="Proteomes" id="UP000189627"/>
    </source>
</evidence>
<dbReference type="PROSITE" id="PS00059">
    <property type="entry name" value="ADH_ZINC"/>
    <property type="match status" value="1"/>
</dbReference>
<dbReference type="PANTHER" id="PTHR43401:SF2">
    <property type="entry name" value="L-THREONINE 3-DEHYDROGENASE"/>
    <property type="match status" value="1"/>
</dbReference>
<dbReference type="Proteomes" id="UP000189627">
    <property type="component" value="Chromosome 2"/>
</dbReference>
<dbReference type="AlphaFoldDB" id="A0A1U9UWS0"/>
<evidence type="ECO:0000256" key="1">
    <source>
        <dbReference type="ARBA" id="ARBA00022723"/>
    </source>
</evidence>
<dbReference type="InterPro" id="IPR013149">
    <property type="entry name" value="ADH-like_C"/>
</dbReference>